<name>A0AAV9HGQ5_9PEZI</name>
<dbReference type="Gene3D" id="3.40.50.300">
    <property type="entry name" value="P-loop containing nucleotide triphosphate hydrolases"/>
    <property type="match status" value="1"/>
</dbReference>
<dbReference type="Proteomes" id="UP001321749">
    <property type="component" value="Unassembled WGS sequence"/>
</dbReference>
<keyword evidence="1" id="KW-0812">Transmembrane</keyword>
<dbReference type="SUPFAM" id="SSF52540">
    <property type="entry name" value="P-loop containing nucleoside triphosphate hydrolases"/>
    <property type="match status" value="1"/>
</dbReference>
<comment type="caution">
    <text evidence="2">The sequence shown here is derived from an EMBL/GenBank/DDBJ whole genome shotgun (WGS) entry which is preliminary data.</text>
</comment>
<sequence length="285" mass="32881">MPPLNSWFWHLLENHIFAQPSPPPRKRTKPLEVICVGMPRTNTESLQHALLQLGYDHTFHGWDLIYEEPNYCQEWVKLCRKKWFGPSNGNNTFSEADFDALIGHSTAVIDAVAAVFATELIEAYPNAKVVLNCHSNIDVWHQSCKVTLVAPWYTFFMAWLYPGCFWAWHLFVRFLWPGLFRALDGDMKNGVERNGKWVAKEHHAMIRGLVPKDRLLEWSVEDGWEPLCKFLGKDVPKEAFPCVTKAFEGTYRPERVSAKYFRGALRNLLILVAAILGLVYAIYKI</sequence>
<keyword evidence="1" id="KW-1133">Transmembrane helix</keyword>
<keyword evidence="1" id="KW-0472">Membrane</keyword>
<accession>A0AAV9HGQ5</accession>
<feature type="transmembrane region" description="Helical" evidence="1">
    <location>
        <begin position="264"/>
        <end position="283"/>
    </location>
</feature>
<dbReference type="InterPro" id="IPR027417">
    <property type="entry name" value="P-loop_NTPase"/>
</dbReference>
<dbReference type="EMBL" id="MU865041">
    <property type="protein sequence ID" value="KAK4459285.1"/>
    <property type="molecule type" value="Genomic_DNA"/>
</dbReference>
<reference evidence="2" key="1">
    <citation type="journal article" date="2023" name="Mol. Phylogenet. Evol.">
        <title>Genome-scale phylogeny and comparative genomics of the fungal order Sordariales.</title>
        <authorList>
            <person name="Hensen N."/>
            <person name="Bonometti L."/>
            <person name="Westerberg I."/>
            <person name="Brannstrom I.O."/>
            <person name="Guillou S."/>
            <person name="Cros-Aarteil S."/>
            <person name="Calhoun S."/>
            <person name="Haridas S."/>
            <person name="Kuo A."/>
            <person name="Mondo S."/>
            <person name="Pangilinan J."/>
            <person name="Riley R."/>
            <person name="LaButti K."/>
            <person name="Andreopoulos B."/>
            <person name="Lipzen A."/>
            <person name="Chen C."/>
            <person name="Yan M."/>
            <person name="Daum C."/>
            <person name="Ng V."/>
            <person name="Clum A."/>
            <person name="Steindorff A."/>
            <person name="Ohm R.A."/>
            <person name="Martin F."/>
            <person name="Silar P."/>
            <person name="Natvig D.O."/>
            <person name="Lalanne C."/>
            <person name="Gautier V."/>
            <person name="Ament-Velasquez S.L."/>
            <person name="Kruys A."/>
            <person name="Hutchinson M.I."/>
            <person name="Powell A.J."/>
            <person name="Barry K."/>
            <person name="Miller A.N."/>
            <person name="Grigoriev I.V."/>
            <person name="Debuchy R."/>
            <person name="Gladieux P."/>
            <person name="Hiltunen Thoren M."/>
            <person name="Johannesson H."/>
        </authorList>
    </citation>
    <scope>NUCLEOTIDE SEQUENCE</scope>
    <source>
        <strain evidence="2">PSN324</strain>
    </source>
</reference>
<reference evidence="2" key="2">
    <citation type="submission" date="2023-06" db="EMBL/GenBank/DDBJ databases">
        <authorList>
            <consortium name="Lawrence Berkeley National Laboratory"/>
            <person name="Mondo S.J."/>
            <person name="Hensen N."/>
            <person name="Bonometti L."/>
            <person name="Westerberg I."/>
            <person name="Brannstrom I.O."/>
            <person name="Guillou S."/>
            <person name="Cros-Aarteil S."/>
            <person name="Calhoun S."/>
            <person name="Haridas S."/>
            <person name="Kuo A."/>
            <person name="Pangilinan J."/>
            <person name="Riley R."/>
            <person name="Labutti K."/>
            <person name="Andreopoulos B."/>
            <person name="Lipzen A."/>
            <person name="Chen C."/>
            <person name="Yanf M."/>
            <person name="Daum C."/>
            <person name="Ng V."/>
            <person name="Clum A."/>
            <person name="Steindorff A."/>
            <person name="Ohm R."/>
            <person name="Martin F."/>
            <person name="Silar P."/>
            <person name="Natvig D."/>
            <person name="Lalanne C."/>
            <person name="Gautier V."/>
            <person name="Ament-Velasquez S.L."/>
            <person name="Kruys A."/>
            <person name="Hutchinson M.I."/>
            <person name="Powell A.J."/>
            <person name="Barry K."/>
            <person name="Miller A.N."/>
            <person name="Grigoriev I.V."/>
            <person name="Debuchy R."/>
            <person name="Gladieux P."/>
            <person name="Thoren M.H."/>
            <person name="Johannesson H."/>
        </authorList>
    </citation>
    <scope>NUCLEOTIDE SEQUENCE</scope>
    <source>
        <strain evidence="2">PSN324</strain>
    </source>
</reference>
<evidence type="ECO:0000313" key="2">
    <source>
        <dbReference type="EMBL" id="KAK4459285.1"/>
    </source>
</evidence>
<evidence type="ECO:0000313" key="3">
    <source>
        <dbReference type="Proteomes" id="UP001321749"/>
    </source>
</evidence>
<dbReference type="PANTHER" id="PTHR36978:SF8">
    <property type="entry name" value="NAD DEPENDENT EPIMERASE_DEHYDRATASE"/>
    <property type="match status" value="1"/>
</dbReference>
<organism evidence="2 3">
    <name type="scientific">Cladorrhinum samala</name>
    <dbReference type="NCBI Taxonomy" id="585594"/>
    <lineage>
        <taxon>Eukaryota</taxon>
        <taxon>Fungi</taxon>
        <taxon>Dikarya</taxon>
        <taxon>Ascomycota</taxon>
        <taxon>Pezizomycotina</taxon>
        <taxon>Sordariomycetes</taxon>
        <taxon>Sordariomycetidae</taxon>
        <taxon>Sordariales</taxon>
        <taxon>Podosporaceae</taxon>
        <taxon>Cladorrhinum</taxon>
    </lineage>
</organism>
<dbReference type="Pfam" id="PF17784">
    <property type="entry name" value="Sulfotransfer_4"/>
    <property type="match status" value="1"/>
</dbReference>
<proteinExistence type="predicted"/>
<feature type="transmembrane region" description="Helical" evidence="1">
    <location>
        <begin position="152"/>
        <end position="171"/>
    </location>
</feature>
<dbReference type="AlphaFoldDB" id="A0AAV9HGQ5"/>
<keyword evidence="3" id="KW-1185">Reference proteome</keyword>
<dbReference type="InterPro" id="IPR040632">
    <property type="entry name" value="Sulfotransfer_4"/>
</dbReference>
<gene>
    <name evidence="2" type="ORF">QBC42DRAFT_183778</name>
</gene>
<dbReference type="PANTHER" id="PTHR36978">
    <property type="entry name" value="P-LOOP CONTAINING NUCLEOTIDE TRIPHOSPHATE HYDROLASE"/>
    <property type="match status" value="1"/>
</dbReference>
<evidence type="ECO:0000256" key="1">
    <source>
        <dbReference type="SAM" id="Phobius"/>
    </source>
</evidence>
<protein>
    <submittedName>
        <fullName evidence="2">Uncharacterized protein</fullName>
    </submittedName>
</protein>